<dbReference type="PANTHER" id="PTHR43408:SF2">
    <property type="entry name" value="FMN REDUCTASE (NADPH)"/>
    <property type="match status" value="1"/>
</dbReference>
<dbReference type="AlphaFoldDB" id="A0A369TCC6"/>
<dbReference type="Gene3D" id="3.40.50.360">
    <property type="match status" value="1"/>
</dbReference>
<evidence type="ECO:0000256" key="1">
    <source>
        <dbReference type="ARBA" id="ARBA00005990"/>
    </source>
</evidence>
<dbReference type="RefSeq" id="WP_114580952.1">
    <property type="nucleotide sequence ID" value="NZ_QPMH01000003.1"/>
</dbReference>
<proteinExistence type="inferred from homology"/>
<dbReference type="GO" id="GO:0016491">
    <property type="term" value="F:oxidoreductase activity"/>
    <property type="evidence" value="ECO:0007669"/>
    <property type="project" value="UniProtKB-KW"/>
</dbReference>
<evidence type="ECO:0000256" key="2">
    <source>
        <dbReference type="ARBA" id="ARBA00022630"/>
    </source>
</evidence>
<name>A0A369TCC6_9PROT</name>
<dbReference type="Pfam" id="PF03358">
    <property type="entry name" value="FMN_red"/>
    <property type="match status" value="1"/>
</dbReference>
<comment type="similarity">
    <text evidence="1">Belongs to the SsuE family.</text>
</comment>
<dbReference type="Proteomes" id="UP000253941">
    <property type="component" value="Unassembled WGS sequence"/>
</dbReference>
<accession>A0A369TCC6</accession>
<keyword evidence="7" id="KW-1185">Reference proteome</keyword>
<dbReference type="InterPro" id="IPR005025">
    <property type="entry name" value="FMN_Rdtase-like_dom"/>
</dbReference>
<evidence type="ECO:0000256" key="3">
    <source>
        <dbReference type="ARBA" id="ARBA00022643"/>
    </source>
</evidence>
<keyword evidence="4" id="KW-0560">Oxidoreductase</keyword>
<keyword evidence="2" id="KW-0285">Flavoprotein</keyword>
<dbReference type="SUPFAM" id="SSF52218">
    <property type="entry name" value="Flavoproteins"/>
    <property type="match status" value="1"/>
</dbReference>
<protein>
    <recommendedName>
        <fullName evidence="5">NADPH-dependent FMN reductase-like domain-containing protein</fullName>
    </recommendedName>
</protein>
<reference evidence="6 7" key="1">
    <citation type="submission" date="2018-07" db="EMBL/GenBank/DDBJ databases">
        <title>Venubactetium sediminum gen. nov., sp. nov., isolated from a marine solar saltern.</title>
        <authorList>
            <person name="Wang S."/>
        </authorList>
    </citation>
    <scope>NUCLEOTIDE SEQUENCE [LARGE SCALE GENOMIC DNA]</scope>
    <source>
        <strain evidence="6 7">WD2A32</strain>
    </source>
</reference>
<organism evidence="6 7">
    <name type="scientific">Ferruginivarius sediminum</name>
    <dbReference type="NCBI Taxonomy" id="2661937"/>
    <lineage>
        <taxon>Bacteria</taxon>
        <taxon>Pseudomonadati</taxon>
        <taxon>Pseudomonadota</taxon>
        <taxon>Alphaproteobacteria</taxon>
        <taxon>Rhodospirillales</taxon>
        <taxon>Rhodospirillaceae</taxon>
        <taxon>Ferruginivarius</taxon>
    </lineage>
</organism>
<dbReference type="PANTHER" id="PTHR43408">
    <property type="entry name" value="FMN REDUCTASE (NADPH)"/>
    <property type="match status" value="1"/>
</dbReference>
<evidence type="ECO:0000313" key="6">
    <source>
        <dbReference type="EMBL" id="RDD63001.1"/>
    </source>
</evidence>
<sequence>MHGPTDVKAGPITVVCASPNTVSVSRVTSQLVNAYLSENKKRIETFDILDLPPIWVRKDMEETLPAEWVALRESVSRARALVVCGPVYYYDAGSPYNVLVEALGEGIAWKPVLLLTSAGSNRSHLAIGSLMQNLIFERHSLVFPDSVLVTKDDLVGQGMVSEQIKERLTNIVDRFIAFADATCHLHDSLEMS</sequence>
<evidence type="ECO:0000256" key="4">
    <source>
        <dbReference type="ARBA" id="ARBA00023002"/>
    </source>
</evidence>
<keyword evidence="3" id="KW-0288">FMN</keyword>
<feature type="domain" description="NADPH-dependent FMN reductase-like" evidence="5">
    <location>
        <begin position="12"/>
        <end position="150"/>
    </location>
</feature>
<evidence type="ECO:0000259" key="5">
    <source>
        <dbReference type="Pfam" id="PF03358"/>
    </source>
</evidence>
<gene>
    <name evidence="6" type="ORF">DRB17_04295</name>
</gene>
<dbReference type="EMBL" id="QPMH01000003">
    <property type="protein sequence ID" value="RDD63001.1"/>
    <property type="molecule type" value="Genomic_DNA"/>
</dbReference>
<evidence type="ECO:0000313" key="7">
    <source>
        <dbReference type="Proteomes" id="UP000253941"/>
    </source>
</evidence>
<dbReference type="InterPro" id="IPR029039">
    <property type="entry name" value="Flavoprotein-like_sf"/>
</dbReference>
<comment type="caution">
    <text evidence="6">The sequence shown here is derived from an EMBL/GenBank/DDBJ whole genome shotgun (WGS) entry which is preliminary data.</text>
</comment>
<dbReference type="InterPro" id="IPR051814">
    <property type="entry name" value="NAD(P)H-dep_FMN_reductase"/>
</dbReference>